<evidence type="ECO:0000313" key="2">
    <source>
        <dbReference type="Proteomes" id="UP000509410"/>
    </source>
</evidence>
<dbReference type="AlphaFoldDB" id="A0A7H8V4V7"/>
<name>A0A7H8V4V7_STRSA</name>
<evidence type="ECO:0000313" key="1">
    <source>
        <dbReference type="EMBL" id="QLB51567.1"/>
    </source>
</evidence>
<organism evidence="1 2">
    <name type="scientific">Streptococcus sanguinis</name>
    <dbReference type="NCBI Taxonomy" id="1305"/>
    <lineage>
        <taxon>Bacteria</taxon>
        <taxon>Bacillati</taxon>
        <taxon>Bacillota</taxon>
        <taxon>Bacilli</taxon>
        <taxon>Lactobacillales</taxon>
        <taxon>Streptococcaceae</taxon>
        <taxon>Streptococcus</taxon>
    </lineage>
</organism>
<dbReference type="Proteomes" id="UP000509410">
    <property type="component" value="Chromosome"/>
</dbReference>
<protein>
    <submittedName>
        <fullName evidence="1">Uncharacterized protein</fullName>
    </submittedName>
</protein>
<accession>A0A7H8V4V7</accession>
<proteinExistence type="predicted"/>
<dbReference type="EMBL" id="CP040556">
    <property type="protein sequence ID" value="QLB51567.1"/>
    <property type="molecule type" value="Genomic_DNA"/>
</dbReference>
<gene>
    <name evidence="1" type="ORF">FFV08_02095</name>
</gene>
<sequence>MAEKISENIIIEILKSQQRAAIRAAVTASVAAAKSQRGELQKTLNTKAQELQDYAKNTYNTNITDGLEGQAANAAKDYLSQMPKPELTSPIKS</sequence>
<reference evidence="1 2" key="1">
    <citation type="submission" date="2019-05" db="EMBL/GenBank/DDBJ databases">
        <title>The organization of the Streptococcus sanguinis genomes.</title>
        <authorList>
            <person name="Wu C.H."/>
            <person name="Chen Y.Y.M."/>
            <person name="Wang H.Y."/>
        </authorList>
    </citation>
    <scope>NUCLEOTIDE SEQUENCE [LARGE SCALE GENOMIC DNA]</scope>
    <source>
        <strain evidence="1 2">CGMH010</strain>
    </source>
</reference>